<dbReference type="AlphaFoldDB" id="A0A9W4X2L4"/>
<keyword evidence="2" id="KW-1185">Reference proteome</keyword>
<dbReference type="EMBL" id="CAMKVN010016255">
    <property type="protein sequence ID" value="CAI2197413.1"/>
    <property type="molecule type" value="Genomic_DNA"/>
</dbReference>
<protein>
    <submittedName>
        <fullName evidence="1">5433_t:CDS:1</fullName>
    </submittedName>
</protein>
<sequence length="47" mass="5621">SKDNLNKINLQDNDTKLRTHENMIEHFEQDTNHSVSIENISNFFEIF</sequence>
<feature type="non-terminal residue" evidence="1">
    <location>
        <position position="47"/>
    </location>
</feature>
<feature type="non-terminal residue" evidence="1">
    <location>
        <position position="1"/>
    </location>
</feature>
<name>A0A9W4X2L4_9GLOM</name>
<dbReference type="OrthoDB" id="2376199at2759"/>
<proteinExistence type="predicted"/>
<organism evidence="1 2">
    <name type="scientific">Funneliformis geosporum</name>
    <dbReference type="NCBI Taxonomy" id="1117311"/>
    <lineage>
        <taxon>Eukaryota</taxon>
        <taxon>Fungi</taxon>
        <taxon>Fungi incertae sedis</taxon>
        <taxon>Mucoromycota</taxon>
        <taxon>Glomeromycotina</taxon>
        <taxon>Glomeromycetes</taxon>
        <taxon>Glomerales</taxon>
        <taxon>Glomeraceae</taxon>
        <taxon>Funneliformis</taxon>
    </lineage>
</organism>
<gene>
    <name evidence="1" type="ORF">FWILDA_LOCUS18065</name>
</gene>
<accession>A0A9W4X2L4</accession>
<comment type="caution">
    <text evidence="1">The sequence shown here is derived from an EMBL/GenBank/DDBJ whole genome shotgun (WGS) entry which is preliminary data.</text>
</comment>
<evidence type="ECO:0000313" key="1">
    <source>
        <dbReference type="EMBL" id="CAI2197413.1"/>
    </source>
</evidence>
<dbReference type="Proteomes" id="UP001153678">
    <property type="component" value="Unassembled WGS sequence"/>
</dbReference>
<evidence type="ECO:0000313" key="2">
    <source>
        <dbReference type="Proteomes" id="UP001153678"/>
    </source>
</evidence>
<reference evidence="1" key="1">
    <citation type="submission" date="2022-08" db="EMBL/GenBank/DDBJ databases">
        <authorList>
            <person name="Kallberg Y."/>
            <person name="Tangrot J."/>
            <person name="Rosling A."/>
        </authorList>
    </citation>
    <scope>NUCLEOTIDE SEQUENCE</scope>
    <source>
        <strain evidence="1">Wild A</strain>
    </source>
</reference>